<accession>A0A1F7YPN7</accession>
<dbReference type="Proteomes" id="UP000177263">
    <property type="component" value="Unassembled WGS sequence"/>
</dbReference>
<reference evidence="1 2" key="1">
    <citation type="journal article" date="2016" name="Nat. Commun.">
        <title>Thousands of microbial genomes shed light on interconnected biogeochemical processes in an aquifer system.</title>
        <authorList>
            <person name="Anantharaman K."/>
            <person name="Brown C.T."/>
            <person name="Hug L.A."/>
            <person name="Sharon I."/>
            <person name="Castelle C.J."/>
            <person name="Probst A.J."/>
            <person name="Thomas B.C."/>
            <person name="Singh A."/>
            <person name="Wilkins M.J."/>
            <person name="Karaoz U."/>
            <person name="Brodie E.L."/>
            <person name="Williams K.H."/>
            <person name="Hubbard S.S."/>
            <person name="Banfield J.F."/>
        </authorList>
    </citation>
    <scope>NUCLEOTIDE SEQUENCE [LARGE SCALE GENOMIC DNA]</scope>
</reference>
<evidence type="ECO:0000313" key="1">
    <source>
        <dbReference type="EMBL" id="OGM29301.1"/>
    </source>
</evidence>
<protein>
    <submittedName>
        <fullName evidence="1">Uncharacterized protein</fullName>
    </submittedName>
</protein>
<dbReference type="EMBL" id="MGGM01000015">
    <property type="protein sequence ID" value="OGM29301.1"/>
    <property type="molecule type" value="Genomic_DNA"/>
</dbReference>
<dbReference type="AlphaFoldDB" id="A0A1F7YPN7"/>
<proteinExistence type="predicted"/>
<organism evidence="1 2">
    <name type="scientific">Candidatus Woesebacteria bacterium RIFCSPHIGHO2_01_FULL_41_10</name>
    <dbReference type="NCBI Taxonomy" id="1802500"/>
    <lineage>
        <taxon>Bacteria</taxon>
        <taxon>Candidatus Woeseibacteriota</taxon>
    </lineage>
</organism>
<comment type="caution">
    <text evidence="1">The sequence shown here is derived from an EMBL/GenBank/DDBJ whole genome shotgun (WGS) entry which is preliminary data.</text>
</comment>
<evidence type="ECO:0000313" key="2">
    <source>
        <dbReference type="Proteomes" id="UP000177263"/>
    </source>
</evidence>
<gene>
    <name evidence="1" type="ORF">A2801_02130</name>
</gene>
<sequence length="183" mass="20510">MHKTSVDKRITYQEPYNNRENFLQLNEFARSVPDMVIVHAAGNNTDLRPHEDIERATNAIIVSGIGGLGNKREEKFGTPPDRLVGGIGADIYVRASDFREITNYLTASEATGIIGAYVDKLQRLGITVDQMKEVLKENCCDFFASEAKNLELKISQREFAEGYVFNQEKAQAFIKGLETSMQS</sequence>
<name>A0A1F7YPN7_9BACT</name>